<dbReference type="Gene3D" id="3.30.450.40">
    <property type="match status" value="1"/>
</dbReference>
<evidence type="ECO:0000256" key="3">
    <source>
        <dbReference type="ARBA" id="ARBA00022679"/>
    </source>
</evidence>
<dbReference type="Pfam" id="PF00989">
    <property type="entry name" value="PAS"/>
    <property type="match status" value="1"/>
</dbReference>
<dbReference type="EMBL" id="CM001889">
    <property type="protein sequence ID" value="EOY51972.1"/>
    <property type="molecule type" value="Genomic_DNA"/>
</dbReference>
<dbReference type="GO" id="GO:0004722">
    <property type="term" value="F:protein serine/threonine phosphatase activity"/>
    <property type="evidence" value="ECO:0007669"/>
    <property type="project" value="UniProtKB-EC"/>
</dbReference>
<keyword evidence="10" id="KW-0904">Protein phosphatase</keyword>
<keyword evidence="2" id="KW-0597">Phosphoprotein</keyword>
<dbReference type="Pfam" id="PF01590">
    <property type="entry name" value="GAF"/>
    <property type="match status" value="1"/>
</dbReference>
<reference evidence="19" key="1">
    <citation type="journal article" date="2013" name="Genome Biol. Evol.">
        <title>The genome sequence of Streptomyces lividans 66 reveals a novel tRNA-dependent peptide biosynthetic system within a metal-related genomic island.</title>
        <authorList>
            <person name="Cruz-Morales P."/>
            <person name="Vijgenboom E."/>
            <person name="Iruegas-Bocardo F."/>
            <person name="Girard G."/>
            <person name="Yanez-Guerra L.A."/>
            <person name="Ramos-Aboites H.E."/>
            <person name="Pernodet J.L."/>
            <person name="Anne J."/>
            <person name="van Wezel G.P."/>
            <person name="Barona-Gomez F."/>
        </authorList>
    </citation>
    <scope>NUCLEOTIDE SEQUENCE [LARGE SCALE GENOMIC DNA]</scope>
    <source>
        <strain evidence="19">1326</strain>
    </source>
</reference>
<proteinExistence type="predicted"/>
<feature type="region of interest" description="Disordered" evidence="16">
    <location>
        <begin position="842"/>
        <end position="862"/>
    </location>
</feature>
<keyword evidence="5" id="KW-0547">Nucleotide-binding</keyword>
<feature type="compositionally biased region" description="Basic and acidic residues" evidence="16">
    <location>
        <begin position="948"/>
        <end position="967"/>
    </location>
</feature>
<keyword evidence="11" id="KW-0464">Manganese</keyword>
<evidence type="ECO:0000256" key="15">
    <source>
        <dbReference type="ARBA" id="ARBA00081350"/>
    </source>
</evidence>
<dbReference type="FunFam" id="3.30.450.20:FF:000120">
    <property type="entry name" value="PAS domain S-box protein"/>
    <property type="match status" value="1"/>
</dbReference>
<feature type="region of interest" description="Disordered" evidence="16">
    <location>
        <begin position="876"/>
        <end position="896"/>
    </location>
</feature>
<comment type="catalytic activity">
    <reaction evidence="12">
        <text>O-phospho-L-seryl-[protein] + H2O = L-seryl-[protein] + phosphate</text>
        <dbReference type="Rhea" id="RHEA:20629"/>
        <dbReference type="Rhea" id="RHEA-COMP:9863"/>
        <dbReference type="Rhea" id="RHEA-COMP:11604"/>
        <dbReference type="ChEBI" id="CHEBI:15377"/>
        <dbReference type="ChEBI" id="CHEBI:29999"/>
        <dbReference type="ChEBI" id="CHEBI:43474"/>
        <dbReference type="ChEBI" id="CHEBI:83421"/>
        <dbReference type="EC" id="3.1.3.16"/>
    </reaction>
</comment>
<dbReference type="InterPro" id="IPR000014">
    <property type="entry name" value="PAS"/>
</dbReference>
<keyword evidence="6" id="KW-0418">Kinase</keyword>
<evidence type="ECO:0000256" key="6">
    <source>
        <dbReference type="ARBA" id="ARBA00022777"/>
    </source>
</evidence>
<dbReference type="PANTHER" id="PTHR43156">
    <property type="entry name" value="STAGE II SPORULATION PROTEIN E-RELATED"/>
    <property type="match status" value="1"/>
</dbReference>
<sequence length="967" mass="101683">MGAAGSAGFEGEPSPRGPVRPSGLLDLLNVASIVLDTEGRIVLWSPQAEELFGWSAPEALGQYAARIMVHERHLDLVVRLFGDVMKTGRSWAGAFPVRHKDGSTRLVEFRNMRLVDDRGDVYALGLAADQSTVRRLERDVALSTRVIMQSPIGLAVLDTDLRYVSVNPALERLNGIPAEEHLGRTVRELLPQVDADPLEAAARGVLETGRPVVDLPATGRTPADPDEEHAWSVSLYRLEDALGAVLGVAVSIVDVTEQYRTAAEAEGARRRLAAVADASARIGTTLRLDRTAYELADVAVPGLADVAAVDLLDAVVEGRRSTLGPAEPAVIRALAVRADDGARDALRAADPPGGVARYAPVRLVTECVRTARPVLVSRVTRKDLGRIARSPEAAELLRRAGVHSYLAVPLIARGEVLGALDLKRISNPLPFDEDDLLLARELAARAALQIDNARWYQNARDTALTLQRSLLPSHPPVTGGLEVASRYQPAGGTSEVGGDWFDVIELAGGRTALVVGDVMGSGIAAAASMGRLRTATNTLAALELDPAQLLGHLERTTAGLDQAIATCLYAVHDPHRRRCLIANAGHLPPVRLRAGRPPELLDLPTGVPLGVGGVAFSTTEVGLEPGDRLVFYTDGLVETRRHPLDERLAALLALLEGPDRPLEEVCDLLLRTLHEPENSDDVALLIARATPPARRGAAGRSVPDADHHMGVQLLADREAGGQTCPGEGADGVGCLAFARLDQQAAARGEPVGRRGRDPAQHVEAVGAAVEGDQRFVVAGLGGQQGDLAGGHVRHVGREDVHPAAQGVGQRVEQVTGVHPAARVRQVAAGAAHGGRIDVRGMHLGPVQGGRQCRSDGPGPAAQVHDDVRVRCVGQGLGDQELGPAAGHEDTGRDRDAQAAELGPAQDEFQGQAADAAADQCGEVGGGAGGGQDERGLVLGEDAAGGAQRGHDGVTRREARREERGGGG</sequence>
<dbReference type="InterPro" id="IPR013656">
    <property type="entry name" value="PAS_4"/>
</dbReference>
<dbReference type="SMART" id="SM00065">
    <property type="entry name" value="GAF"/>
    <property type="match status" value="1"/>
</dbReference>
<dbReference type="SUPFAM" id="SSF55785">
    <property type="entry name" value="PYP-like sensor domain (PAS domain)"/>
    <property type="match status" value="2"/>
</dbReference>
<keyword evidence="4" id="KW-0479">Metal-binding</keyword>
<protein>
    <recommendedName>
        <fullName evidence="1">protein-serine/threonine phosphatase</fullName>
        <ecNumber evidence="1">3.1.3.16</ecNumber>
    </recommendedName>
    <alternativeName>
        <fullName evidence="15">Protein-serine/threonine phosphatase</fullName>
    </alternativeName>
    <alternativeName>
        <fullName evidence="14">Serine/threonine-protein kinase</fullName>
    </alternativeName>
</protein>
<dbReference type="GO" id="GO:0016301">
    <property type="term" value="F:kinase activity"/>
    <property type="evidence" value="ECO:0007669"/>
    <property type="project" value="UniProtKB-KW"/>
</dbReference>
<dbReference type="PANTHER" id="PTHR43156:SF2">
    <property type="entry name" value="STAGE II SPORULATION PROTEIN E"/>
    <property type="match status" value="1"/>
</dbReference>
<dbReference type="Pfam" id="PF07228">
    <property type="entry name" value="SpoIIE"/>
    <property type="match status" value="1"/>
</dbReference>
<dbReference type="GO" id="GO:0005524">
    <property type="term" value="F:ATP binding"/>
    <property type="evidence" value="ECO:0007669"/>
    <property type="project" value="UniProtKB-KW"/>
</dbReference>
<dbReference type="FunFam" id="3.30.450.40:FF:000035">
    <property type="entry name" value="PAS sensor protein"/>
    <property type="match status" value="1"/>
</dbReference>
<evidence type="ECO:0000256" key="2">
    <source>
        <dbReference type="ARBA" id="ARBA00022553"/>
    </source>
</evidence>
<dbReference type="FunFam" id="3.60.40.10:FF:000005">
    <property type="entry name" value="Serine/threonine protein phosphatase"/>
    <property type="match status" value="1"/>
</dbReference>
<comment type="function">
    <text evidence="13">Primarily acts as an independent SigF regulator that is sensitive to the osmosensory signal, mediating the cross talk of PknD with the SigF regulon. Possesses both phosphatase and kinase activities. The kinase domain functions as a classic anti-sigma factor-like kinase to phosphorylate the anti-anti-sigma factor domain at the canonical regulatory site, and the phosphatase domain antagonizes this activity.</text>
</comment>
<name>A0A7U9DXH1_STRLI</name>
<dbReference type="InterPro" id="IPR035965">
    <property type="entry name" value="PAS-like_dom_sf"/>
</dbReference>
<evidence type="ECO:0000256" key="5">
    <source>
        <dbReference type="ARBA" id="ARBA00022741"/>
    </source>
</evidence>
<evidence type="ECO:0000256" key="7">
    <source>
        <dbReference type="ARBA" id="ARBA00022801"/>
    </source>
</evidence>
<dbReference type="Pfam" id="PF08448">
    <property type="entry name" value="PAS_4"/>
    <property type="match status" value="1"/>
</dbReference>
<dbReference type="InterPro" id="IPR036457">
    <property type="entry name" value="PPM-type-like_dom_sf"/>
</dbReference>
<dbReference type="NCBIfam" id="TIGR00229">
    <property type="entry name" value="sensory_box"/>
    <property type="match status" value="2"/>
</dbReference>
<keyword evidence="9" id="KW-0460">Magnesium</keyword>
<evidence type="ECO:0000256" key="4">
    <source>
        <dbReference type="ARBA" id="ARBA00022723"/>
    </source>
</evidence>
<keyword evidence="3" id="KW-0808">Transferase</keyword>
<dbReference type="SUPFAM" id="SSF55781">
    <property type="entry name" value="GAF domain-like"/>
    <property type="match status" value="1"/>
</dbReference>
<dbReference type="Gene3D" id="3.60.40.10">
    <property type="entry name" value="PPM-type phosphatase domain"/>
    <property type="match status" value="1"/>
</dbReference>
<dbReference type="Proteomes" id="UP000014062">
    <property type="component" value="Chromosome"/>
</dbReference>
<evidence type="ECO:0000313" key="18">
    <source>
        <dbReference type="EMBL" id="EOY51972.1"/>
    </source>
</evidence>
<feature type="compositionally biased region" description="Basic and acidic residues" evidence="16">
    <location>
        <begin position="886"/>
        <end position="896"/>
    </location>
</feature>
<feature type="region of interest" description="Disordered" evidence="16">
    <location>
        <begin position="908"/>
        <end position="967"/>
    </location>
</feature>
<dbReference type="SMART" id="SM00091">
    <property type="entry name" value="PAS"/>
    <property type="match status" value="2"/>
</dbReference>
<accession>A0A7U9DXH1</accession>
<dbReference type="CDD" id="cd00130">
    <property type="entry name" value="PAS"/>
    <property type="match status" value="2"/>
</dbReference>
<dbReference type="InterPro" id="IPR029016">
    <property type="entry name" value="GAF-like_dom_sf"/>
</dbReference>
<feature type="domain" description="PAS" evidence="17">
    <location>
        <begin position="154"/>
        <end position="209"/>
    </location>
</feature>
<evidence type="ECO:0000256" key="1">
    <source>
        <dbReference type="ARBA" id="ARBA00013081"/>
    </source>
</evidence>
<dbReference type="Gene3D" id="3.30.450.20">
    <property type="entry name" value="PAS domain"/>
    <property type="match status" value="2"/>
</dbReference>
<dbReference type="InterPro" id="IPR013767">
    <property type="entry name" value="PAS_fold"/>
</dbReference>
<organism evidence="18 19">
    <name type="scientific">Streptomyces lividans 1326</name>
    <dbReference type="NCBI Taxonomy" id="1200984"/>
    <lineage>
        <taxon>Bacteria</taxon>
        <taxon>Bacillati</taxon>
        <taxon>Actinomycetota</taxon>
        <taxon>Actinomycetes</taxon>
        <taxon>Kitasatosporales</taxon>
        <taxon>Streptomycetaceae</taxon>
        <taxon>Streptomyces</taxon>
    </lineage>
</organism>
<evidence type="ECO:0000256" key="10">
    <source>
        <dbReference type="ARBA" id="ARBA00022912"/>
    </source>
</evidence>
<evidence type="ECO:0000256" key="16">
    <source>
        <dbReference type="SAM" id="MobiDB-lite"/>
    </source>
</evidence>
<evidence type="ECO:0000256" key="14">
    <source>
        <dbReference type="ARBA" id="ARBA00075117"/>
    </source>
</evidence>
<dbReference type="EC" id="3.1.3.16" evidence="1"/>
<gene>
    <name evidence="18" type="ORF">SLI_7268</name>
</gene>
<evidence type="ECO:0000256" key="8">
    <source>
        <dbReference type="ARBA" id="ARBA00022840"/>
    </source>
</evidence>
<evidence type="ECO:0000259" key="17">
    <source>
        <dbReference type="PROSITE" id="PS50112"/>
    </source>
</evidence>
<evidence type="ECO:0000256" key="11">
    <source>
        <dbReference type="ARBA" id="ARBA00023211"/>
    </source>
</evidence>
<feature type="compositionally biased region" description="Low complexity" evidence="16">
    <location>
        <begin position="908"/>
        <end position="921"/>
    </location>
</feature>
<evidence type="ECO:0000256" key="13">
    <source>
        <dbReference type="ARBA" id="ARBA00056274"/>
    </source>
</evidence>
<keyword evidence="8" id="KW-0067">ATP-binding</keyword>
<dbReference type="SUPFAM" id="SSF81606">
    <property type="entry name" value="PP2C-like"/>
    <property type="match status" value="1"/>
</dbReference>
<dbReference type="GO" id="GO:0006355">
    <property type="term" value="P:regulation of DNA-templated transcription"/>
    <property type="evidence" value="ECO:0007669"/>
    <property type="project" value="InterPro"/>
</dbReference>
<dbReference type="InterPro" id="IPR003018">
    <property type="entry name" value="GAF"/>
</dbReference>
<keyword evidence="7" id="KW-0378">Hydrolase</keyword>
<evidence type="ECO:0000256" key="12">
    <source>
        <dbReference type="ARBA" id="ARBA00047761"/>
    </source>
</evidence>
<dbReference type="InterPro" id="IPR052016">
    <property type="entry name" value="Bact_Sigma-Reg"/>
</dbReference>
<dbReference type="AlphaFoldDB" id="A0A7U9DXH1"/>
<feature type="domain" description="PAS" evidence="17">
    <location>
        <begin position="24"/>
        <end position="88"/>
    </location>
</feature>
<evidence type="ECO:0000256" key="9">
    <source>
        <dbReference type="ARBA" id="ARBA00022842"/>
    </source>
</evidence>
<dbReference type="PROSITE" id="PS50112">
    <property type="entry name" value="PAS"/>
    <property type="match status" value="2"/>
</dbReference>
<evidence type="ECO:0000313" key="19">
    <source>
        <dbReference type="Proteomes" id="UP000014062"/>
    </source>
</evidence>
<dbReference type="SMART" id="SM00331">
    <property type="entry name" value="PP2C_SIG"/>
    <property type="match status" value="1"/>
</dbReference>
<dbReference type="InterPro" id="IPR001932">
    <property type="entry name" value="PPM-type_phosphatase-like_dom"/>
</dbReference>
<dbReference type="GO" id="GO:0046872">
    <property type="term" value="F:metal ion binding"/>
    <property type="evidence" value="ECO:0007669"/>
    <property type="project" value="UniProtKB-KW"/>
</dbReference>